<name>A0A9N9GIH4_9GLOM</name>
<reference evidence="1" key="1">
    <citation type="submission" date="2021-06" db="EMBL/GenBank/DDBJ databases">
        <authorList>
            <person name="Kallberg Y."/>
            <person name="Tangrot J."/>
            <person name="Rosling A."/>
        </authorList>
    </citation>
    <scope>NUCLEOTIDE SEQUENCE</scope>
    <source>
        <strain evidence="1">MA453B</strain>
    </source>
</reference>
<comment type="caution">
    <text evidence="1">The sequence shown here is derived from an EMBL/GenBank/DDBJ whole genome shotgun (WGS) entry which is preliminary data.</text>
</comment>
<dbReference type="OrthoDB" id="2405228at2759"/>
<keyword evidence="2" id="KW-1185">Reference proteome</keyword>
<protein>
    <submittedName>
        <fullName evidence="1">10173_t:CDS:1</fullName>
    </submittedName>
</protein>
<sequence>MAKLYIEKGVFENAFLFSALTSDDFLEFVQKTPLNCFNLKTFITFIITKSSSHLILSPDNTLYWFKRVVYQIFSKNIAIKNYENAEREVNDFKTKQVESKHFGFWYLVGKWNLKKIVKEEFALSPHHPINLRKRIQESENRLRFAKHVKFNKFIEAVISSDLEHLPENEPLQTTLFILPDDAKIWVENSWEFLTDDLSSPNLNKLNRNIFLKYKDISITEISEESWLTDTIYQFLEAVVRDIPGLSVHLNDENRKPNRTVRLKLEDNQFEILYVEGANPELKGKKCQEDAEKLQQLIKLNLDELLRDF</sequence>
<evidence type="ECO:0000313" key="2">
    <source>
        <dbReference type="Proteomes" id="UP000789405"/>
    </source>
</evidence>
<dbReference type="EMBL" id="CAJVPY010003875">
    <property type="protein sequence ID" value="CAG8604397.1"/>
    <property type="molecule type" value="Genomic_DNA"/>
</dbReference>
<gene>
    <name evidence="1" type="ORF">DERYTH_LOCUS7812</name>
</gene>
<proteinExistence type="predicted"/>
<dbReference type="AlphaFoldDB" id="A0A9N9GIH4"/>
<organism evidence="1 2">
    <name type="scientific">Dentiscutata erythropus</name>
    <dbReference type="NCBI Taxonomy" id="1348616"/>
    <lineage>
        <taxon>Eukaryota</taxon>
        <taxon>Fungi</taxon>
        <taxon>Fungi incertae sedis</taxon>
        <taxon>Mucoromycota</taxon>
        <taxon>Glomeromycotina</taxon>
        <taxon>Glomeromycetes</taxon>
        <taxon>Diversisporales</taxon>
        <taxon>Gigasporaceae</taxon>
        <taxon>Dentiscutata</taxon>
    </lineage>
</organism>
<dbReference type="Proteomes" id="UP000789405">
    <property type="component" value="Unassembled WGS sequence"/>
</dbReference>
<accession>A0A9N9GIH4</accession>
<evidence type="ECO:0000313" key="1">
    <source>
        <dbReference type="EMBL" id="CAG8604397.1"/>
    </source>
</evidence>